<comment type="function">
    <text evidence="1">VSG forms a coat on the surface of the parasite. The trypanosome evades the immune response of the host by expressing a series of antigenically distinct VSGs from an estimated 1000 VSG genes.</text>
</comment>
<keyword evidence="8" id="KW-0175">Coiled coil</keyword>
<organism evidence="13">
    <name type="scientific">Trypanosoma brucei</name>
    <dbReference type="NCBI Taxonomy" id="5691"/>
    <lineage>
        <taxon>Eukaryota</taxon>
        <taxon>Discoba</taxon>
        <taxon>Euglenozoa</taxon>
        <taxon>Kinetoplastea</taxon>
        <taxon>Metakinetoplastina</taxon>
        <taxon>Trypanosomatida</taxon>
        <taxon>Trypanosomatidae</taxon>
        <taxon>Trypanosoma</taxon>
    </lineage>
</organism>
<feature type="signal peptide" evidence="10">
    <location>
        <begin position="1"/>
        <end position="23"/>
    </location>
</feature>
<keyword evidence="5" id="KW-0472">Membrane</keyword>
<evidence type="ECO:0000256" key="6">
    <source>
        <dbReference type="ARBA" id="ARBA00023180"/>
    </source>
</evidence>
<keyword evidence="7" id="KW-0449">Lipoprotein</keyword>
<dbReference type="GO" id="GO:0005886">
    <property type="term" value="C:plasma membrane"/>
    <property type="evidence" value="ECO:0007669"/>
    <property type="project" value="UniProtKB-SubCell"/>
</dbReference>
<feature type="chain" id="PRO_5012701131" evidence="10">
    <location>
        <begin position="24"/>
        <end position="474"/>
    </location>
</feature>
<dbReference type="Pfam" id="PF10659">
    <property type="entry name" value="Trypan_glycop_C"/>
    <property type="match status" value="1"/>
</dbReference>
<comment type="subcellular location">
    <subcellularLocation>
        <location evidence="2">Cell membrane</location>
        <topology evidence="2">Lipid-anchor</topology>
        <topology evidence="2">GPI-anchor</topology>
    </subcellularLocation>
</comment>
<evidence type="ECO:0000259" key="11">
    <source>
        <dbReference type="Pfam" id="PF00913"/>
    </source>
</evidence>
<dbReference type="AlphaFoldDB" id="A0A1J0R6C8"/>
<feature type="domain" description="Trypanosome variant surface glycoprotein A-type N-terminal" evidence="11">
    <location>
        <begin position="13"/>
        <end position="378"/>
    </location>
</feature>
<dbReference type="VEuPathDB" id="TriTrypDB:Tb11.1451"/>
<name>A0A1J0R6C8_9TRYP</name>
<evidence type="ECO:0000256" key="1">
    <source>
        <dbReference type="ARBA" id="ARBA00002523"/>
    </source>
</evidence>
<reference evidence="13" key="1">
    <citation type="submission" date="2016-08" db="EMBL/GenBank/DDBJ databases">
        <title>VSG repertoire of Trypanosoma brucei EATRO 1125.</title>
        <authorList>
            <person name="Cross G.A."/>
        </authorList>
    </citation>
    <scope>NUCLEOTIDE SEQUENCE</scope>
    <source>
        <strain evidence="13">EATRO 1125</strain>
    </source>
</reference>
<dbReference type="SUPFAM" id="SSF118251">
    <property type="entry name" value="Variant surface glycoprotein MITAT 1.2, VSG 221, C-terminal domain"/>
    <property type="match status" value="1"/>
</dbReference>
<dbReference type="VEuPathDB" id="TriTrypDB:Tb427_000472500"/>
<feature type="coiled-coil region" evidence="8">
    <location>
        <begin position="378"/>
        <end position="405"/>
    </location>
</feature>
<protein>
    <submittedName>
        <fullName evidence="13">Variant surface glycoprotein 1125.1125</fullName>
    </submittedName>
</protein>
<evidence type="ECO:0000256" key="5">
    <source>
        <dbReference type="ARBA" id="ARBA00023136"/>
    </source>
</evidence>
<feature type="compositionally biased region" description="Basic and acidic residues" evidence="9">
    <location>
        <begin position="431"/>
        <end position="466"/>
    </location>
</feature>
<dbReference type="Gene3D" id="1.10.470.10">
    <property type="entry name" value="Variant Surface Glycoprotein, subunit A, domain 2"/>
    <property type="match status" value="1"/>
</dbReference>
<evidence type="ECO:0000313" key="13">
    <source>
        <dbReference type="EMBL" id="APD73385.1"/>
    </source>
</evidence>
<dbReference type="EMBL" id="KX699429">
    <property type="protein sequence ID" value="APD73385.1"/>
    <property type="molecule type" value="Genomic_DNA"/>
</dbReference>
<evidence type="ECO:0000256" key="3">
    <source>
        <dbReference type="ARBA" id="ARBA00022475"/>
    </source>
</evidence>
<dbReference type="InterPro" id="IPR019609">
    <property type="entry name" value="Variant_surf_glycoprt_trypan_C"/>
</dbReference>
<dbReference type="SUPFAM" id="SSF58087">
    <property type="entry name" value="Variant surface glycoprotein (N-terminal domain)"/>
    <property type="match status" value="1"/>
</dbReference>
<dbReference type="InterPro" id="IPR027446">
    <property type="entry name" value="VSG_C_dom_sf"/>
</dbReference>
<dbReference type="GO" id="GO:0098552">
    <property type="term" value="C:side of membrane"/>
    <property type="evidence" value="ECO:0007669"/>
    <property type="project" value="UniProtKB-KW"/>
</dbReference>
<accession>A0A1J0R6C8</accession>
<dbReference type="GO" id="GO:0042783">
    <property type="term" value="P:symbiont-mediated evasion of host immune response"/>
    <property type="evidence" value="ECO:0007669"/>
    <property type="project" value="InterPro"/>
</dbReference>
<feature type="region of interest" description="Disordered" evidence="9">
    <location>
        <begin position="431"/>
        <end position="474"/>
    </location>
</feature>
<dbReference type="Pfam" id="PF00913">
    <property type="entry name" value="Trypan_glycop"/>
    <property type="match status" value="1"/>
</dbReference>
<feature type="domain" description="Trypanosome variant surface glycoprotein C-terminal" evidence="12">
    <location>
        <begin position="410"/>
        <end position="472"/>
    </location>
</feature>
<evidence type="ECO:0000256" key="8">
    <source>
        <dbReference type="SAM" id="Coils"/>
    </source>
</evidence>
<sequence length="474" mass="51030">MLKKRLLIAVAAAALILPAPTQTATEPLAHGAWQPICELGAQLNKPIERALSILATLATAAEKASTAALKLQIFAEKNTDEENTIAVQALQLDTVRQAISARKELQEQTTTLTTAVAVVGQLSGHIAQTFAILKTTGHTDNSMYCVASSTPGTGGHAFIAQQRCDKPVTQFAPAMDKLTPAVVENGGFKKIVSHGNAFSREGGDGTKYKLFDVGSTGGTSNFYTGGTTLAAGIISVTGTTTGTAKSYSSASKLDNRPTDDLVKAAAYDIQQIEDYDASAFKTAELEIIKQSATADRVRPILIKLLTQPTGEVDKDAAEKKADEIINTKYGKDTTKAASLWLDIEKTMVATPKGDGTTEVELKTITDANQLSEVLAYYSRLNNVKIRNQEKELQEAKNKVKIVTKTTEQICKEINDAKTCNADKNCRYNETKKEEPKCVLSEDGKKQVEKEAEKQQGTDGKNKEKCAKHGTKKQA</sequence>
<evidence type="ECO:0000256" key="2">
    <source>
        <dbReference type="ARBA" id="ARBA00004609"/>
    </source>
</evidence>
<evidence type="ECO:0000256" key="10">
    <source>
        <dbReference type="SAM" id="SignalP"/>
    </source>
</evidence>
<keyword evidence="3" id="KW-1003">Cell membrane</keyword>
<evidence type="ECO:0000256" key="4">
    <source>
        <dbReference type="ARBA" id="ARBA00022622"/>
    </source>
</evidence>
<keyword evidence="4" id="KW-0336">GPI-anchor</keyword>
<dbReference type="InterPro" id="IPR001812">
    <property type="entry name" value="Trypano_VSG_A_N_dom"/>
</dbReference>
<dbReference type="Gene3D" id="3.90.150.10">
    <property type="entry name" value="Variant Surface Glycoprotein, subunit A domain 1"/>
    <property type="match status" value="1"/>
</dbReference>
<evidence type="ECO:0000259" key="12">
    <source>
        <dbReference type="Pfam" id="PF10659"/>
    </source>
</evidence>
<keyword evidence="10" id="KW-0732">Signal</keyword>
<evidence type="ECO:0000256" key="9">
    <source>
        <dbReference type="SAM" id="MobiDB-lite"/>
    </source>
</evidence>
<evidence type="ECO:0000256" key="7">
    <source>
        <dbReference type="ARBA" id="ARBA00023288"/>
    </source>
</evidence>
<keyword evidence="6" id="KW-0325">Glycoprotein</keyword>
<proteinExistence type="predicted"/>